<feature type="non-terminal residue" evidence="2">
    <location>
        <position position="1"/>
    </location>
</feature>
<evidence type="ECO:0000313" key="3">
    <source>
        <dbReference type="Proteomes" id="UP000799776"/>
    </source>
</evidence>
<evidence type="ECO:0000256" key="1">
    <source>
        <dbReference type="SAM" id="MobiDB-lite"/>
    </source>
</evidence>
<accession>A0A6A5YBD7</accession>
<dbReference type="PANTHER" id="PTHR35179">
    <property type="entry name" value="PROTEIN CBG02620"/>
    <property type="match status" value="1"/>
</dbReference>
<organism evidence="2 3">
    <name type="scientific">Saccharata proteae CBS 121410</name>
    <dbReference type="NCBI Taxonomy" id="1314787"/>
    <lineage>
        <taxon>Eukaryota</taxon>
        <taxon>Fungi</taxon>
        <taxon>Dikarya</taxon>
        <taxon>Ascomycota</taxon>
        <taxon>Pezizomycotina</taxon>
        <taxon>Dothideomycetes</taxon>
        <taxon>Dothideomycetes incertae sedis</taxon>
        <taxon>Botryosphaeriales</taxon>
        <taxon>Saccharataceae</taxon>
        <taxon>Saccharata</taxon>
    </lineage>
</organism>
<evidence type="ECO:0000313" key="2">
    <source>
        <dbReference type="EMBL" id="KAF2089182.1"/>
    </source>
</evidence>
<feature type="region of interest" description="Disordered" evidence="1">
    <location>
        <begin position="17"/>
        <end position="41"/>
    </location>
</feature>
<protein>
    <recommendedName>
        <fullName evidence="4">Geranylgeranyl pyrophosphate synthetase</fullName>
    </recommendedName>
</protein>
<dbReference type="AlphaFoldDB" id="A0A6A5YBD7"/>
<dbReference type="PANTHER" id="PTHR35179:SF2">
    <property type="entry name" value="START DOMAIN-CONTAINING PROTEIN"/>
    <property type="match status" value="1"/>
</dbReference>
<reference evidence="2" key="1">
    <citation type="journal article" date="2020" name="Stud. Mycol.">
        <title>101 Dothideomycetes genomes: a test case for predicting lifestyles and emergence of pathogens.</title>
        <authorList>
            <person name="Haridas S."/>
            <person name="Albert R."/>
            <person name="Binder M."/>
            <person name="Bloem J."/>
            <person name="Labutti K."/>
            <person name="Salamov A."/>
            <person name="Andreopoulos B."/>
            <person name="Baker S."/>
            <person name="Barry K."/>
            <person name="Bills G."/>
            <person name="Bluhm B."/>
            <person name="Cannon C."/>
            <person name="Castanera R."/>
            <person name="Culley D."/>
            <person name="Daum C."/>
            <person name="Ezra D."/>
            <person name="Gonzalez J."/>
            <person name="Henrissat B."/>
            <person name="Kuo A."/>
            <person name="Liang C."/>
            <person name="Lipzen A."/>
            <person name="Lutzoni F."/>
            <person name="Magnuson J."/>
            <person name="Mondo S."/>
            <person name="Nolan M."/>
            <person name="Ohm R."/>
            <person name="Pangilinan J."/>
            <person name="Park H.-J."/>
            <person name="Ramirez L."/>
            <person name="Alfaro M."/>
            <person name="Sun H."/>
            <person name="Tritt A."/>
            <person name="Yoshinaga Y."/>
            <person name="Zwiers L.-H."/>
            <person name="Turgeon B."/>
            <person name="Goodwin S."/>
            <person name="Spatafora J."/>
            <person name="Crous P."/>
            <person name="Grigoriev I."/>
        </authorList>
    </citation>
    <scope>NUCLEOTIDE SEQUENCE</scope>
    <source>
        <strain evidence="2">CBS 121410</strain>
    </source>
</reference>
<name>A0A6A5YBD7_9PEZI</name>
<feature type="compositionally biased region" description="Pro residues" evidence="1">
    <location>
        <begin position="24"/>
        <end position="34"/>
    </location>
</feature>
<keyword evidence="3" id="KW-1185">Reference proteome</keyword>
<dbReference type="EMBL" id="ML978715">
    <property type="protein sequence ID" value="KAF2089182.1"/>
    <property type="molecule type" value="Genomic_DNA"/>
</dbReference>
<proteinExistence type="predicted"/>
<dbReference type="Proteomes" id="UP000799776">
    <property type="component" value="Unassembled WGS sequence"/>
</dbReference>
<sequence length="346" mass="39406">IQNCEFVGSYNLTDKSEPTIITPGQPPRWTPLPEPRQLEEDSGDYFRDTSAALYPDYPMEPAARVYLKNKQASPTHGPDIFVCGFIMRKLLDVASGVWPDHFRFLVEAVGGTVFFNRREDCPEAVYPVRRGYGHTFPEAYTTWEPAVRGSVSHQRLVEYTFAGLRFVVRSGADGYLPDLLPDEDFEHKLEEVDAGTSDEGATFTEIPTSASTLQINGGGSRIPQSAVFELATRPARKKSEGAELARRMGRLWLARIPNFILAKYKDGVFQPEDIRWINLVDDFAQWEDKNHFRLRQFKFLLDSIVDFGRKNRRFEVVGDVRSQIKFHGVEGDVHVLSNDVAELWRD</sequence>
<dbReference type="OrthoDB" id="5393654at2759"/>
<gene>
    <name evidence="2" type="ORF">K490DRAFT_13385</name>
</gene>
<evidence type="ECO:0008006" key="4">
    <source>
        <dbReference type="Google" id="ProtNLM"/>
    </source>
</evidence>
<feature type="non-terminal residue" evidence="2">
    <location>
        <position position="346"/>
    </location>
</feature>